<dbReference type="CDD" id="cd01392">
    <property type="entry name" value="HTH_LacI"/>
    <property type="match status" value="1"/>
</dbReference>
<dbReference type="InterPro" id="IPR028082">
    <property type="entry name" value="Peripla_BP_I"/>
</dbReference>
<accession>A0A2I1KTJ4</accession>
<comment type="caution">
    <text evidence="5">The sequence shown here is derived from an EMBL/GenBank/DDBJ whole genome shotgun (WGS) entry which is preliminary data.</text>
</comment>
<dbReference type="SMART" id="SM00354">
    <property type="entry name" value="HTH_LACI"/>
    <property type="match status" value="1"/>
</dbReference>
<dbReference type="PANTHER" id="PTHR30146:SF155">
    <property type="entry name" value="ALANINE RACEMASE"/>
    <property type="match status" value="1"/>
</dbReference>
<dbReference type="InterPro" id="IPR010982">
    <property type="entry name" value="Lambda_DNA-bd_dom_sf"/>
</dbReference>
<organism evidence="5 6">
    <name type="scientific">Actinomyces urogenitalis</name>
    <dbReference type="NCBI Taxonomy" id="103621"/>
    <lineage>
        <taxon>Bacteria</taxon>
        <taxon>Bacillati</taxon>
        <taxon>Actinomycetota</taxon>
        <taxon>Actinomycetes</taxon>
        <taxon>Actinomycetales</taxon>
        <taxon>Actinomycetaceae</taxon>
        <taxon>Actinomyces</taxon>
    </lineage>
</organism>
<dbReference type="Gene3D" id="1.10.260.40">
    <property type="entry name" value="lambda repressor-like DNA-binding domains"/>
    <property type="match status" value="1"/>
</dbReference>
<keyword evidence="1" id="KW-0805">Transcription regulation</keyword>
<sequence>MIARSACLGIGAPSILIEAFRRSASIRGSHKEVGWVATMQDVAKRANVAVSTVSYALSGARPVARATAERIRQAMEELDYEPNAMARGLARRRSYTLAMSFPEFDTAMGETVFGIVRGAQRAAAELGYHLAVWPVSRDRGGAELATIVRQGKADGVLLVEVAVADPRVSHLQEAEIPFVLVGRTEDSSAYAYVDIDFEEAIDSAVRRLHALGHERIAFVGRPQTQVATGYGPAVRSRTIYRASMESLGLAPATVSCDASPVAGRQLARSLWTQTNRPTALVVLNDMATLGLLAGFHEMGLDVPGDISVVGAVSSRPLSAMTYPPLTTSHGPGEEMGAYAAQALVALLDGQIAPTDCQRLVRCALVAGETIGPVPAP</sequence>
<dbReference type="GO" id="GO:0003700">
    <property type="term" value="F:DNA-binding transcription factor activity"/>
    <property type="evidence" value="ECO:0007669"/>
    <property type="project" value="TreeGrafter"/>
</dbReference>
<reference evidence="5 6" key="1">
    <citation type="submission" date="2017-12" db="EMBL/GenBank/DDBJ databases">
        <title>Phylogenetic diversity of female urinary microbiome.</title>
        <authorList>
            <person name="Thomas-White K."/>
            <person name="Wolfe A.J."/>
        </authorList>
    </citation>
    <scope>NUCLEOTIDE SEQUENCE [LARGE SCALE GENOMIC DNA]</scope>
    <source>
        <strain evidence="5 6">UMB0319</strain>
    </source>
</reference>
<dbReference type="PANTHER" id="PTHR30146">
    <property type="entry name" value="LACI-RELATED TRANSCRIPTIONAL REPRESSOR"/>
    <property type="match status" value="1"/>
</dbReference>
<dbReference type="Pfam" id="PF13377">
    <property type="entry name" value="Peripla_BP_3"/>
    <property type="match status" value="1"/>
</dbReference>
<feature type="domain" description="HTH lacI-type" evidence="4">
    <location>
        <begin position="37"/>
        <end position="91"/>
    </location>
</feature>
<evidence type="ECO:0000313" key="6">
    <source>
        <dbReference type="Proteomes" id="UP000234778"/>
    </source>
</evidence>
<dbReference type="Pfam" id="PF00356">
    <property type="entry name" value="LacI"/>
    <property type="match status" value="1"/>
</dbReference>
<keyword evidence="2" id="KW-0238">DNA-binding</keyword>
<dbReference type="Gene3D" id="3.40.50.2300">
    <property type="match status" value="2"/>
</dbReference>
<gene>
    <name evidence="5" type="ORF">CYJ26_04380</name>
</gene>
<dbReference type="SUPFAM" id="SSF53822">
    <property type="entry name" value="Periplasmic binding protein-like I"/>
    <property type="match status" value="1"/>
</dbReference>
<protein>
    <submittedName>
        <fullName evidence="5">LacI family transcriptional regulator</fullName>
    </submittedName>
</protein>
<dbReference type="PROSITE" id="PS50932">
    <property type="entry name" value="HTH_LACI_2"/>
    <property type="match status" value="1"/>
</dbReference>
<dbReference type="InterPro" id="IPR046335">
    <property type="entry name" value="LacI/GalR-like_sensor"/>
</dbReference>
<name>A0A2I1KTJ4_9ACTO</name>
<evidence type="ECO:0000259" key="4">
    <source>
        <dbReference type="PROSITE" id="PS50932"/>
    </source>
</evidence>
<keyword evidence="3" id="KW-0804">Transcription</keyword>
<dbReference type="Proteomes" id="UP000234778">
    <property type="component" value="Unassembled WGS sequence"/>
</dbReference>
<evidence type="ECO:0000256" key="1">
    <source>
        <dbReference type="ARBA" id="ARBA00023015"/>
    </source>
</evidence>
<proteinExistence type="predicted"/>
<evidence type="ECO:0000256" key="3">
    <source>
        <dbReference type="ARBA" id="ARBA00023163"/>
    </source>
</evidence>
<dbReference type="InterPro" id="IPR000843">
    <property type="entry name" value="HTH_LacI"/>
</dbReference>
<dbReference type="AlphaFoldDB" id="A0A2I1KTJ4"/>
<evidence type="ECO:0000256" key="2">
    <source>
        <dbReference type="ARBA" id="ARBA00023125"/>
    </source>
</evidence>
<dbReference type="SUPFAM" id="SSF47413">
    <property type="entry name" value="lambda repressor-like DNA-binding domains"/>
    <property type="match status" value="1"/>
</dbReference>
<evidence type="ECO:0000313" key="5">
    <source>
        <dbReference type="EMBL" id="PKY98953.1"/>
    </source>
</evidence>
<dbReference type="EMBL" id="PKHA01000003">
    <property type="protein sequence ID" value="PKY98953.1"/>
    <property type="molecule type" value="Genomic_DNA"/>
</dbReference>
<dbReference type="GO" id="GO:0000976">
    <property type="term" value="F:transcription cis-regulatory region binding"/>
    <property type="evidence" value="ECO:0007669"/>
    <property type="project" value="TreeGrafter"/>
</dbReference>